<keyword evidence="3" id="KW-0238">DNA-binding</keyword>
<dbReference type="AlphaFoldDB" id="A0A223RX10"/>
<dbReference type="InterPro" id="IPR036388">
    <property type="entry name" value="WH-like_DNA-bd_sf"/>
</dbReference>
<keyword evidence="2" id="KW-0805">Transcription regulation</keyword>
<dbReference type="Gene3D" id="3.40.50.300">
    <property type="entry name" value="P-loop containing nucleotide triphosphate hydrolases"/>
    <property type="match status" value="1"/>
</dbReference>
<feature type="domain" description="OmpR/PhoB-type" evidence="5">
    <location>
        <begin position="114"/>
        <end position="191"/>
    </location>
</feature>
<dbReference type="Gene3D" id="1.25.40.10">
    <property type="entry name" value="Tetratricopeptide repeat domain"/>
    <property type="match status" value="1"/>
</dbReference>
<dbReference type="InterPro" id="IPR051677">
    <property type="entry name" value="AfsR-DnrI-RedD_regulator"/>
</dbReference>
<accession>A0A223RX10</accession>
<dbReference type="InterPro" id="IPR005158">
    <property type="entry name" value="BTAD"/>
</dbReference>
<dbReference type="GO" id="GO:0000160">
    <property type="term" value="P:phosphorelay signal transduction system"/>
    <property type="evidence" value="ECO:0007669"/>
    <property type="project" value="InterPro"/>
</dbReference>
<dbReference type="SUPFAM" id="SSF52540">
    <property type="entry name" value="P-loop containing nucleoside triphosphate hydrolases"/>
    <property type="match status" value="1"/>
</dbReference>
<evidence type="ECO:0000256" key="3">
    <source>
        <dbReference type="ARBA" id="ARBA00023125"/>
    </source>
</evidence>
<evidence type="ECO:0000256" key="2">
    <source>
        <dbReference type="ARBA" id="ARBA00023015"/>
    </source>
</evidence>
<dbReference type="GO" id="GO:0043531">
    <property type="term" value="F:ADP binding"/>
    <property type="evidence" value="ECO:0007669"/>
    <property type="project" value="InterPro"/>
</dbReference>
<proteinExistence type="inferred from homology"/>
<evidence type="ECO:0000256" key="4">
    <source>
        <dbReference type="ARBA" id="ARBA00023163"/>
    </source>
</evidence>
<dbReference type="EMBL" id="CP022752">
    <property type="protein sequence ID" value="ASU80289.1"/>
    <property type="molecule type" value="Genomic_DNA"/>
</dbReference>
<dbReference type="PRINTS" id="PR00364">
    <property type="entry name" value="DISEASERSIST"/>
</dbReference>
<evidence type="ECO:0000256" key="1">
    <source>
        <dbReference type="ARBA" id="ARBA00005820"/>
    </source>
</evidence>
<dbReference type="PANTHER" id="PTHR35807">
    <property type="entry name" value="TRANSCRIPTIONAL REGULATOR REDD-RELATED"/>
    <property type="match status" value="1"/>
</dbReference>
<dbReference type="InterPro" id="IPR001867">
    <property type="entry name" value="OmpR/PhoB-type_DNA-bd"/>
</dbReference>
<reference evidence="7 8" key="1">
    <citation type="submission" date="2017-08" db="EMBL/GenBank/DDBJ databases">
        <title>The complete genome sequence of moderately halophilic actinomycete Actinopolyspora erythraea YIM 90600, the producer of novel erythromycin, novel actinopolysporins A-C and tubercidin.</title>
        <authorList>
            <person name="Yin M."/>
            <person name="Tang S."/>
        </authorList>
    </citation>
    <scope>NUCLEOTIDE SEQUENCE [LARGE SCALE GENOMIC DNA]</scope>
    <source>
        <strain evidence="7 8">YIM 90600</strain>
    </source>
</reference>
<gene>
    <name evidence="7" type="ORF">CDG81_20695</name>
</gene>
<dbReference type="SUPFAM" id="SSF48452">
    <property type="entry name" value="TPR-like"/>
    <property type="match status" value="1"/>
</dbReference>
<evidence type="ECO:0008006" key="9">
    <source>
        <dbReference type="Google" id="ProtNLM"/>
    </source>
</evidence>
<keyword evidence="4" id="KW-0804">Transcription</keyword>
<dbReference type="PANTHER" id="PTHR35807:SF1">
    <property type="entry name" value="TRANSCRIPTIONAL REGULATOR REDD"/>
    <property type="match status" value="1"/>
</dbReference>
<dbReference type="SMART" id="SM01043">
    <property type="entry name" value="BTAD"/>
    <property type="match status" value="1"/>
</dbReference>
<feature type="domain" description="Bacterial transcriptional activator" evidence="6">
    <location>
        <begin position="198"/>
        <end position="342"/>
    </location>
</feature>
<dbReference type="Proteomes" id="UP000215043">
    <property type="component" value="Chromosome"/>
</dbReference>
<dbReference type="InterPro" id="IPR002182">
    <property type="entry name" value="NB-ARC"/>
</dbReference>
<protein>
    <recommendedName>
        <fullName evidence="9">OmpR/PhoB-type domain-containing protein</fullName>
    </recommendedName>
</protein>
<dbReference type="GO" id="GO:0006355">
    <property type="term" value="P:regulation of DNA-templated transcription"/>
    <property type="evidence" value="ECO:0007669"/>
    <property type="project" value="InterPro"/>
</dbReference>
<dbReference type="OrthoDB" id="3587032at2"/>
<evidence type="ECO:0000259" key="5">
    <source>
        <dbReference type="SMART" id="SM00862"/>
    </source>
</evidence>
<dbReference type="SUPFAM" id="SSF46894">
    <property type="entry name" value="C-terminal effector domain of the bipartite response regulators"/>
    <property type="match status" value="1"/>
</dbReference>
<comment type="similarity">
    <text evidence="1">Belongs to the AfsR/DnrI/RedD regulatory family.</text>
</comment>
<dbReference type="InterPro" id="IPR011990">
    <property type="entry name" value="TPR-like_helical_dom_sf"/>
</dbReference>
<evidence type="ECO:0000259" key="6">
    <source>
        <dbReference type="SMART" id="SM01043"/>
    </source>
</evidence>
<dbReference type="Gene3D" id="1.10.10.10">
    <property type="entry name" value="Winged helix-like DNA-binding domain superfamily/Winged helix DNA-binding domain"/>
    <property type="match status" value="1"/>
</dbReference>
<dbReference type="Pfam" id="PF03704">
    <property type="entry name" value="BTAD"/>
    <property type="match status" value="1"/>
</dbReference>
<sequence length="723" mass="79331">MSAPSGKKEISLWYVHHSAPGSPARRGRASPIKHAFLTIAHHEILIPRDPTFHPTFVTLALYSEDSIEQDTQCTGETGETKSFSFFRQVIQCLAGIESIMFFRVLGPLDVSLRGTSVKVGKNRQRTVLAALLAEANRAVSVGWLVEVVWNGNPPRTAAEQIQTCIWRLRRMFVLAGAPRDPIETTPSGYALRVDPDDVDATLFERLAREARSIASEGGSALAAARYREALQLFRGPVLAEISSPLLQSVSASWEERRLTALEECFDLELSSEMSAELVDELTTLVWLHPLRERFRAQLMRALRDSDRRAEALAAYQDCRNKMVSELGLEPSSTLQELHHGILADEPVRTDAVPSRVPALLPADITDFVGRQDQITEFTRLLTGSGSPVAPESDNARMFTLLGSRGAGKTALAVHTAHRVRDHFPGGQLYADLGDIPADLARTAEILRGFLRALGVPTAEIPEDTHACASLYRSLVAERRMLVVLDDAVNSDQIERLLPSGPRTAVIITTRSNLTDLPGSVPVEVEAFSEQEALTLLGRIIGSGRVEAELGSARQIVAAAGRLPLAVRAAGARLVGRPNVSLAHFAQRLGHPFRRLDMFSYGTLDLRARLSVNTHALPAEPRMLWCALGLVGMSDFDTRPAAQLADCAPSHAERLLDQLVDQRLVDIAGIDDEAHIHYHMHELVGLYAKERAHTELPEPVRTRVSNVAVNGFPDDWRTTVHSGV</sequence>
<dbReference type="SMART" id="SM00862">
    <property type="entry name" value="Trans_reg_C"/>
    <property type="match status" value="1"/>
</dbReference>
<dbReference type="CDD" id="cd15831">
    <property type="entry name" value="BTAD"/>
    <property type="match status" value="1"/>
</dbReference>
<dbReference type="KEGG" id="aey:CDG81_20695"/>
<evidence type="ECO:0000313" key="8">
    <source>
        <dbReference type="Proteomes" id="UP000215043"/>
    </source>
</evidence>
<name>A0A223RX10_9ACTN</name>
<dbReference type="InterPro" id="IPR027417">
    <property type="entry name" value="P-loop_NTPase"/>
</dbReference>
<organism evidence="7 8">
    <name type="scientific">Actinopolyspora erythraea</name>
    <dbReference type="NCBI Taxonomy" id="414996"/>
    <lineage>
        <taxon>Bacteria</taxon>
        <taxon>Bacillati</taxon>
        <taxon>Actinomycetota</taxon>
        <taxon>Actinomycetes</taxon>
        <taxon>Actinopolysporales</taxon>
        <taxon>Actinopolysporaceae</taxon>
        <taxon>Actinopolyspora</taxon>
    </lineage>
</organism>
<dbReference type="GO" id="GO:0003677">
    <property type="term" value="F:DNA binding"/>
    <property type="evidence" value="ECO:0007669"/>
    <property type="project" value="UniProtKB-KW"/>
</dbReference>
<evidence type="ECO:0000313" key="7">
    <source>
        <dbReference type="EMBL" id="ASU80289.1"/>
    </source>
</evidence>
<dbReference type="Pfam" id="PF00931">
    <property type="entry name" value="NB-ARC"/>
    <property type="match status" value="1"/>
</dbReference>
<dbReference type="InterPro" id="IPR016032">
    <property type="entry name" value="Sig_transdc_resp-reg_C-effctor"/>
</dbReference>